<evidence type="ECO:0000256" key="1">
    <source>
        <dbReference type="SAM" id="MobiDB-lite"/>
    </source>
</evidence>
<feature type="compositionally biased region" description="Polar residues" evidence="1">
    <location>
        <begin position="268"/>
        <end position="279"/>
    </location>
</feature>
<accession>X1RV58</accession>
<organism evidence="2">
    <name type="scientific">marine sediment metagenome</name>
    <dbReference type="NCBI Taxonomy" id="412755"/>
    <lineage>
        <taxon>unclassified sequences</taxon>
        <taxon>metagenomes</taxon>
        <taxon>ecological metagenomes</taxon>
    </lineage>
</organism>
<dbReference type="EMBL" id="BARW01003444">
    <property type="protein sequence ID" value="GAI67075.1"/>
    <property type="molecule type" value="Genomic_DNA"/>
</dbReference>
<sequence length="300" mass="34751">MAKSTIYTNRIPPQKSKVKGDYRADSPFFVRLIPDLSAAAYRAKLTKEVILWHCLKSIDINCNHGNSFLPLDVAIEQLEFRFHFSRATAYRQILHTKGTFLDIIDGNKGAIIEIWGRRRVINYLGIRQQLTDQHFRSVEDSQFQQHGMRKGQLFEAIHKPEVLKGATPQARDTIEARTGLSRVQQWRYDKLTGTRKTPNYAYQRDETTGKLIPMRQEIFSKCKGRRYMNKRNGQTYHTKQQPGGVGQLRDINRELRAANKDRKIGERQASSYPTPNTPAATLERSYFFRQSALIKALLRH</sequence>
<name>X1RV58_9ZZZZ</name>
<feature type="region of interest" description="Disordered" evidence="1">
    <location>
        <begin position="259"/>
        <end position="279"/>
    </location>
</feature>
<feature type="non-terminal residue" evidence="2">
    <location>
        <position position="300"/>
    </location>
</feature>
<dbReference type="AlphaFoldDB" id="X1RV58"/>
<gene>
    <name evidence="2" type="ORF">S12H4_08786</name>
</gene>
<comment type="caution">
    <text evidence="2">The sequence shown here is derived from an EMBL/GenBank/DDBJ whole genome shotgun (WGS) entry which is preliminary data.</text>
</comment>
<proteinExistence type="predicted"/>
<evidence type="ECO:0000313" key="2">
    <source>
        <dbReference type="EMBL" id="GAI67075.1"/>
    </source>
</evidence>
<reference evidence="2" key="1">
    <citation type="journal article" date="2014" name="Front. Microbiol.">
        <title>High frequency of phylogenetically diverse reductive dehalogenase-homologous genes in deep subseafloor sedimentary metagenomes.</title>
        <authorList>
            <person name="Kawai M."/>
            <person name="Futagami T."/>
            <person name="Toyoda A."/>
            <person name="Takaki Y."/>
            <person name="Nishi S."/>
            <person name="Hori S."/>
            <person name="Arai W."/>
            <person name="Tsubouchi T."/>
            <person name="Morono Y."/>
            <person name="Uchiyama I."/>
            <person name="Ito T."/>
            <person name="Fujiyama A."/>
            <person name="Inagaki F."/>
            <person name="Takami H."/>
        </authorList>
    </citation>
    <scope>NUCLEOTIDE SEQUENCE</scope>
    <source>
        <strain evidence="2">Expedition CK06-06</strain>
    </source>
</reference>
<protein>
    <submittedName>
        <fullName evidence="2">Uncharacterized protein</fullName>
    </submittedName>
</protein>